<evidence type="ECO:0000256" key="5">
    <source>
        <dbReference type="ARBA" id="ARBA00022801"/>
    </source>
</evidence>
<dbReference type="SUPFAM" id="SSF55486">
    <property type="entry name" value="Metalloproteases ('zincins'), catalytic domain"/>
    <property type="match status" value="1"/>
</dbReference>
<dbReference type="Proteomes" id="UP001219355">
    <property type="component" value="Chromosome 1"/>
</dbReference>
<feature type="signal peptide" evidence="10">
    <location>
        <begin position="1"/>
        <end position="19"/>
    </location>
</feature>
<dbReference type="GO" id="GO:0046872">
    <property type="term" value="F:metal ion binding"/>
    <property type="evidence" value="ECO:0007669"/>
    <property type="project" value="UniProtKB-KW"/>
</dbReference>
<dbReference type="CDD" id="cd04275">
    <property type="entry name" value="ZnMc_pappalysin_like"/>
    <property type="match status" value="1"/>
</dbReference>
<dbReference type="GO" id="GO:0006508">
    <property type="term" value="P:proteolysis"/>
    <property type="evidence" value="ECO:0007669"/>
    <property type="project" value="UniProtKB-KW"/>
</dbReference>
<evidence type="ECO:0000313" key="13">
    <source>
        <dbReference type="Proteomes" id="UP001219355"/>
    </source>
</evidence>
<evidence type="ECO:0000256" key="6">
    <source>
        <dbReference type="ARBA" id="ARBA00022833"/>
    </source>
</evidence>
<evidence type="ECO:0000256" key="2">
    <source>
        <dbReference type="ARBA" id="ARBA00022670"/>
    </source>
</evidence>
<organism evidence="12 13">
    <name type="scientific">Emydomyces testavorans</name>
    <dbReference type="NCBI Taxonomy" id="2070801"/>
    <lineage>
        <taxon>Eukaryota</taxon>
        <taxon>Fungi</taxon>
        <taxon>Dikarya</taxon>
        <taxon>Ascomycota</taxon>
        <taxon>Pezizomycotina</taxon>
        <taxon>Eurotiomycetes</taxon>
        <taxon>Eurotiomycetidae</taxon>
        <taxon>Onygenales</taxon>
        <taxon>Nannizziopsiaceae</taxon>
        <taxon>Emydomyces</taxon>
    </lineage>
</organism>
<evidence type="ECO:0000256" key="8">
    <source>
        <dbReference type="ARBA" id="ARBA00023157"/>
    </source>
</evidence>
<gene>
    <name evidence="12" type="ORF">PRK78_002395</name>
</gene>
<feature type="domain" description="Peptidase M43 pregnancy-associated plasma-A" evidence="11">
    <location>
        <begin position="184"/>
        <end position="239"/>
    </location>
</feature>
<accession>A0AAF0IHR5</accession>
<keyword evidence="13" id="KW-1185">Reference proteome</keyword>
<dbReference type="PANTHER" id="PTHR47466:SF1">
    <property type="entry name" value="METALLOPROTEASE MEP1 (AFU_ORTHOLOGUE AFUA_1G07730)-RELATED"/>
    <property type="match status" value="1"/>
</dbReference>
<keyword evidence="6" id="KW-0862">Zinc</keyword>
<evidence type="ECO:0000259" key="11">
    <source>
        <dbReference type="Pfam" id="PF05572"/>
    </source>
</evidence>
<dbReference type="AlphaFoldDB" id="A0AAF0IHR5"/>
<dbReference type="PANTHER" id="PTHR47466">
    <property type="match status" value="1"/>
</dbReference>
<keyword evidence="5" id="KW-0378">Hydrolase</keyword>
<dbReference type="InterPro" id="IPR024079">
    <property type="entry name" value="MetalloPept_cat_dom_sf"/>
</dbReference>
<proteinExistence type="inferred from homology"/>
<reference evidence="12" key="1">
    <citation type="submission" date="2023-03" db="EMBL/GenBank/DDBJ databases">
        <title>Emydomyces testavorans Genome Sequence.</title>
        <authorList>
            <person name="Hoyer L."/>
        </authorList>
    </citation>
    <scope>NUCLEOTIDE SEQUENCE</scope>
    <source>
        <strain evidence="12">16-2883</strain>
    </source>
</reference>
<evidence type="ECO:0000256" key="9">
    <source>
        <dbReference type="SAM" id="MobiDB-lite"/>
    </source>
</evidence>
<feature type="region of interest" description="Disordered" evidence="9">
    <location>
        <begin position="218"/>
        <end position="253"/>
    </location>
</feature>
<evidence type="ECO:0000256" key="4">
    <source>
        <dbReference type="ARBA" id="ARBA00022729"/>
    </source>
</evidence>
<keyword evidence="8" id="KW-1015">Disulfide bond</keyword>
<evidence type="ECO:0000256" key="10">
    <source>
        <dbReference type="SAM" id="SignalP"/>
    </source>
</evidence>
<evidence type="ECO:0000256" key="7">
    <source>
        <dbReference type="ARBA" id="ARBA00023049"/>
    </source>
</evidence>
<dbReference type="Gene3D" id="3.40.390.10">
    <property type="entry name" value="Collagenase (Catalytic Domain)"/>
    <property type="match status" value="1"/>
</dbReference>
<keyword evidence="2" id="KW-0645">Protease</keyword>
<comment type="similarity">
    <text evidence="1">Belongs to the peptidase M43B family.</text>
</comment>
<dbReference type="GO" id="GO:0008237">
    <property type="term" value="F:metallopeptidase activity"/>
    <property type="evidence" value="ECO:0007669"/>
    <property type="project" value="UniProtKB-KW"/>
</dbReference>
<keyword evidence="7" id="KW-0482">Metalloprotease</keyword>
<evidence type="ECO:0000256" key="3">
    <source>
        <dbReference type="ARBA" id="ARBA00022723"/>
    </source>
</evidence>
<keyword evidence="3" id="KW-0479">Metal-binding</keyword>
<feature type="chain" id="PRO_5042269542" description="Peptidase M43 pregnancy-associated plasma-A domain-containing protein" evidence="10">
    <location>
        <begin position="20"/>
        <end position="253"/>
    </location>
</feature>
<protein>
    <recommendedName>
        <fullName evidence="11">Peptidase M43 pregnancy-associated plasma-A domain-containing protein</fullName>
    </recommendedName>
</protein>
<evidence type="ECO:0000313" key="12">
    <source>
        <dbReference type="EMBL" id="WEW56936.1"/>
    </source>
</evidence>
<dbReference type="EMBL" id="CP120627">
    <property type="protein sequence ID" value="WEW56936.1"/>
    <property type="molecule type" value="Genomic_DNA"/>
</dbReference>
<evidence type="ECO:0000256" key="1">
    <source>
        <dbReference type="ARBA" id="ARBA00008721"/>
    </source>
</evidence>
<sequence>MRISYSLLSFAAAGSFAAAHPSAGGFQCGSEPTPEFEALAAKVVPSNPADFDAQATIEIKTFFHVVAASQSVEDGNVPDKMLQDQLDVMNKAYAPHGFAFKLANTTRTFNSNWATGGNELEMKYALRQGTYADLNIYFLKQFKEIVYANCPFPSNYGRGTPNYVKDGCMIPSSTVPGGSNARFNLGLTTVHEIGHYMGVYHTFQGRCSSTLGDRVSDTPAQLDGSTGCPEGRDSCPDEPGLDPIHNYMDTSDE</sequence>
<dbReference type="Pfam" id="PF05572">
    <property type="entry name" value="Peptidase_M43"/>
    <property type="match status" value="1"/>
</dbReference>
<name>A0AAF0IHR5_9EURO</name>
<keyword evidence="4 10" id="KW-0732">Signal</keyword>
<dbReference type="InterPro" id="IPR008754">
    <property type="entry name" value="Peptidase_M43"/>
</dbReference>